<feature type="compositionally biased region" description="Basic and acidic residues" evidence="2">
    <location>
        <begin position="245"/>
        <end position="271"/>
    </location>
</feature>
<evidence type="ECO:0000256" key="2">
    <source>
        <dbReference type="SAM" id="MobiDB-lite"/>
    </source>
</evidence>
<reference evidence="4 5" key="1">
    <citation type="submission" date="2022-05" db="EMBL/GenBank/DDBJ databases">
        <authorList>
            <consortium name="Genoscope - CEA"/>
            <person name="William W."/>
        </authorList>
    </citation>
    <scope>NUCLEOTIDE SEQUENCE [LARGE SCALE GENOMIC DNA]</scope>
</reference>
<feature type="region of interest" description="Disordered" evidence="2">
    <location>
        <begin position="218"/>
        <end position="472"/>
    </location>
</feature>
<feature type="transmembrane region" description="Helical" evidence="3">
    <location>
        <begin position="20"/>
        <end position="39"/>
    </location>
</feature>
<dbReference type="EMBL" id="CALNXI010001079">
    <property type="protein sequence ID" value="CAH3154505.1"/>
    <property type="molecule type" value="Genomic_DNA"/>
</dbReference>
<feature type="compositionally biased region" description="Basic and acidic residues" evidence="2">
    <location>
        <begin position="337"/>
        <end position="346"/>
    </location>
</feature>
<name>A0ABN8Q3K2_9CNID</name>
<feature type="compositionally biased region" description="Basic and acidic residues" evidence="2">
    <location>
        <begin position="436"/>
        <end position="451"/>
    </location>
</feature>
<feature type="compositionally biased region" description="Polar residues" evidence="2">
    <location>
        <begin position="316"/>
        <end position="330"/>
    </location>
</feature>
<evidence type="ECO:0000256" key="3">
    <source>
        <dbReference type="SAM" id="Phobius"/>
    </source>
</evidence>
<comment type="caution">
    <text evidence="4">The sequence shown here is derived from an EMBL/GenBank/DDBJ whole genome shotgun (WGS) entry which is preliminary data.</text>
</comment>
<feature type="coiled-coil region" evidence="1">
    <location>
        <begin position="52"/>
        <end position="107"/>
    </location>
</feature>
<proteinExistence type="predicted"/>
<dbReference type="Proteomes" id="UP001159427">
    <property type="component" value="Unassembled WGS sequence"/>
</dbReference>
<keyword evidence="3" id="KW-1133">Transmembrane helix</keyword>
<feature type="compositionally biased region" description="Acidic residues" evidence="2">
    <location>
        <begin position="347"/>
        <end position="359"/>
    </location>
</feature>
<organism evidence="4 5">
    <name type="scientific">Porites evermanni</name>
    <dbReference type="NCBI Taxonomy" id="104178"/>
    <lineage>
        <taxon>Eukaryota</taxon>
        <taxon>Metazoa</taxon>
        <taxon>Cnidaria</taxon>
        <taxon>Anthozoa</taxon>
        <taxon>Hexacorallia</taxon>
        <taxon>Scleractinia</taxon>
        <taxon>Fungiina</taxon>
        <taxon>Poritidae</taxon>
        <taxon>Porites</taxon>
    </lineage>
</organism>
<evidence type="ECO:0000256" key="1">
    <source>
        <dbReference type="SAM" id="Coils"/>
    </source>
</evidence>
<keyword evidence="3" id="KW-0812">Transmembrane</keyword>
<feature type="compositionally biased region" description="Polar residues" evidence="2">
    <location>
        <begin position="286"/>
        <end position="297"/>
    </location>
</feature>
<protein>
    <submittedName>
        <fullName evidence="4">Uncharacterized protein</fullName>
    </submittedName>
</protein>
<feature type="compositionally biased region" description="Basic and acidic residues" evidence="2">
    <location>
        <begin position="304"/>
        <end position="315"/>
    </location>
</feature>
<keyword evidence="5" id="KW-1185">Reference proteome</keyword>
<feature type="compositionally biased region" description="Basic and acidic residues" evidence="2">
    <location>
        <begin position="360"/>
        <end position="374"/>
    </location>
</feature>
<keyword evidence="3" id="KW-0472">Membrane</keyword>
<sequence length="472" mass="53241">MEFKEKPIMRSSLTRSSRSLIFLFLALVSVLCILIYYYWSVSFANIDLMLKLQLAQSEKQTVEQRRDALERRMVSLQSQKQTVEQRRDALERRMVSLETKNRFLEDDLINHKAINDRALSVASDLKKELRTEREKLYNTTITAKKFYNEELAKLRQGMNSSSSALKVLKGKGALLLKKFEQIKANYSALLEKISKLTEERDNCKEDLSRMKLELEKEKKAKAVTEASRVTNKASTKSMLSKKTTGRKEIGSEDTGEEKNSKDSEAGKEEKPTLSTVKGNISKEARNTSSPKNISSEVQGAIGQDRNKSRSYESSELKTTNQSMSLTSNRASAEDESEAKKIKKEDKSDDQDNVGDENEGDKDNAREKPADKKEEEDAAAGDNAENAGEEEGGDNEENEGEEEILDDEKEVEEGLGEPNNRMVLPRPKGLSQPGLQDEGRAVRSRILRDKKIPGRLAPGRLSRDQQVEEGDEM</sequence>
<evidence type="ECO:0000313" key="4">
    <source>
        <dbReference type="EMBL" id="CAH3154505.1"/>
    </source>
</evidence>
<accession>A0ABN8Q3K2</accession>
<keyword evidence="1" id="KW-0175">Coiled coil</keyword>
<feature type="compositionally biased region" description="Acidic residues" evidence="2">
    <location>
        <begin position="386"/>
        <end position="414"/>
    </location>
</feature>
<feature type="compositionally biased region" description="Polar residues" evidence="2">
    <location>
        <begin position="227"/>
        <end position="242"/>
    </location>
</feature>
<evidence type="ECO:0000313" key="5">
    <source>
        <dbReference type="Proteomes" id="UP001159427"/>
    </source>
</evidence>
<gene>
    <name evidence="4" type="ORF">PEVE_00001430</name>
</gene>